<dbReference type="AlphaFoldDB" id="A0A7R7EPB0"/>
<dbReference type="Gene3D" id="3.40.50.720">
    <property type="entry name" value="NAD(P)-binding Rossmann-like Domain"/>
    <property type="match status" value="1"/>
</dbReference>
<dbReference type="GO" id="GO:0016616">
    <property type="term" value="F:oxidoreductase activity, acting on the CH-OH group of donors, NAD or NADP as acceptor"/>
    <property type="evidence" value="ECO:0007669"/>
    <property type="project" value="TreeGrafter"/>
</dbReference>
<evidence type="ECO:0000256" key="1">
    <source>
        <dbReference type="ARBA" id="ARBA00006484"/>
    </source>
</evidence>
<dbReference type="PRINTS" id="PR00081">
    <property type="entry name" value="GDHRDH"/>
</dbReference>
<evidence type="ECO:0000313" key="3">
    <source>
        <dbReference type="EMBL" id="BCN32514.1"/>
    </source>
</evidence>
<reference evidence="3 4" key="1">
    <citation type="submission" date="2020-11" db="EMBL/GenBank/DDBJ databases">
        <title>Draft genome sequencing of a Lachnospiraceae strain isolated from anoxic soil subjected to BSD treatment.</title>
        <authorList>
            <person name="Uek A."/>
            <person name="Tonouchi A."/>
        </authorList>
    </citation>
    <scope>NUCLEOTIDE SEQUENCE [LARGE SCALE GENOMIC DNA]</scope>
    <source>
        <strain evidence="3 4">TB5</strain>
    </source>
</reference>
<evidence type="ECO:0000313" key="4">
    <source>
        <dbReference type="Proteomes" id="UP000595897"/>
    </source>
</evidence>
<dbReference type="PANTHER" id="PTHR42760">
    <property type="entry name" value="SHORT-CHAIN DEHYDROGENASES/REDUCTASES FAMILY MEMBER"/>
    <property type="match status" value="1"/>
</dbReference>
<dbReference type="KEGG" id="ahb:bsdtb5_38090"/>
<dbReference type="PANTHER" id="PTHR42760:SF133">
    <property type="entry name" value="3-OXOACYL-[ACYL-CARRIER-PROTEIN] REDUCTASE"/>
    <property type="match status" value="1"/>
</dbReference>
<sequence length="256" mass="28961">MPLVNKKIIITAGCSGLGEVITRYLLNQGATVIPTSRKQESLSKFFESLTKEEQLRCKPMKLLFNCQDNIQNFIDDLKKNNEQIYGLINCAVCRSPILDPFELEIDEWRKHYDCNVFATTFLSGKIASDLMEQGGAIINISSFYSECVPDNRVYDSDTIPTSLIYASSKAALNYITKYFAVKYAKKGIRTNAILAGGIENPSKQSKFFVDEYCKRTPMNRMAKNDEFNHAVKFLLSPENSYCTGQLIKIDGGWSLY</sequence>
<dbReference type="Pfam" id="PF13561">
    <property type="entry name" value="adh_short_C2"/>
    <property type="match status" value="1"/>
</dbReference>
<protein>
    <submittedName>
        <fullName evidence="3">Short-chain dehydrogenase</fullName>
    </submittedName>
</protein>
<accession>A0A7R7EPB0</accession>
<dbReference type="GO" id="GO:0048038">
    <property type="term" value="F:quinone binding"/>
    <property type="evidence" value="ECO:0007669"/>
    <property type="project" value="TreeGrafter"/>
</dbReference>
<keyword evidence="2" id="KW-0560">Oxidoreductase</keyword>
<keyword evidence="4" id="KW-1185">Reference proteome</keyword>
<dbReference type="EMBL" id="AP024169">
    <property type="protein sequence ID" value="BCN32514.1"/>
    <property type="molecule type" value="Genomic_DNA"/>
</dbReference>
<comment type="similarity">
    <text evidence="1">Belongs to the short-chain dehydrogenases/reductases (SDR) family.</text>
</comment>
<dbReference type="GO" id="GO:0006633">
    <property type="term" value="P:fatty acid biosynthetic process"/>
    <property type="evidence" value="ECO:0007669"/>
    <property type="project" value="TreeGrafter"/>
</dbReference>
<gene>
    <name evidence="3" type="ORF">bsdtb5_38090</name>
</gene>
<dbReference type="Proteomes" id="UP000595897">
    <property type="component" value="Chromosome"/>
</dbReference>
<dbReference type="SUPFAM" id="SSF51735">
    <property type="entry name" value="NAD(P)-binding Rossmann-fold domains"/>
    <property type="match status" value="1"/>
</dbReference>
<evidence type="ECO:0000256" key="2">
    <source>
        <dbReference type="ARBA" id="ARBA00023002"/>
    </source>
</evidence>
<dbReference type="InterPro" id="IPR036291">
    <property type="entry name" value="NAD(P)-bd_dom_sf"/>
</dbReference>
<organism evidence="3 4">
    <name type="scientific">Anaeromicropila herbilytica</name>
    <dbReference type="NCBI Taxonomy" id="2785025"/>
    <lineage>
        <taxon>Bacteria</taxon>
        <taxon>Bacillati</taxon>
        <taxon>Bacillota</taxon>
        <taxon>Clostridia</taxon>
        <taxon>Lachnospirales</taxon>
        <taxon>Lachnospiraceae</taxon>
        <taxon>Anaeromicropila</taxon>
    </lineage>
</organism>
<name>A0A7R7EPB0_9FIRM</name>
<dbReference type="InterPro" id="IPR002347">
    <property type="entry name" value="SDR_fam"/>
</dbReference>
<dbReference type="RefSeq" id="WP_271713558.1">
    <property type="nucleotide sequence ID" value="NZ_AP024169.1"/>
</dbReference>
<proteinExistence type="inferred from homology"/>